<dbReference type="InterPro" id="IPR001173">
    <property type="entry name" value="Glyco_trans_2-like"/>
</dbReference>
<dbReference type="Proteomes" id="UP000199513">
    <property type="component" value="Unassembled WGS sequence"/>
</dbReference>
<dbReference type="InterPro" id="IPR050834">
    <property type="entry name" value="Glycosyltransf_2"/>
</dbReference>
<dbReference type="PANTHER" id="PTHR43685:SF11">
    <property type="entry name" value="GLYCOSYLTRANSFERASE TAGX-RELATED"/>
    <property type="match status" value="1"/>
</dbReference>
<dbReference type="EMBL" id="FONY01000044">
    <property type="protein sequence ID" value="SFF51035.1"/>
    <property type="molecule type" value="Genomic_DNA"/>
</dbReference>
<feature type="domain" description="Glycosyltransferase 2-like" evidence="1">
    <location>
        <begin position="27"/>
        <end position="202"/>
    </location>
</feature>
<proteinExistence type="predicted"/>
<dbReference type="Gene3D" id="3.90.550.10">
    <property type="entry name" value="Spore Coat Polysaccharide Biosynthesis Protein SpsA, Chain A"/>
    <property type="match status" value="1"/>
</dbReference>
<dbReference type="SUPFAM" id="SSF53448">
    <property type="entry name" value="Nucleotide-diphospho-sugar transferases"/>
    <property type="match status" value="1"/>
</dbReference>
<organism evidence="2 3">
    <name type="scientific">Thermoflexibacter ruber</name>
    <dbReference type="NCBI Taxonomy" id="1003"/>
    <lineage>
        <taxon>Bacteria</taxon>
        <taxon>Pseudomonadati</taxon>
        <taxon>Bacteroidota</taxon>
        <taxon>Cytophagia</taxon>
        <taxon>Cytophagales</taxon>
        <taxon>Thermoflexibacteraceae</taxon>
        <taxon>Thermoflexibacter</taxon>
    </lineage>
</organism>
<dbReference type="GO" id="GO:0016740">
    <property type="term" value="F:transferase activity"/>
    <property type="evidence" value="ECO:0007669"/>
    <property type="project" value="UniProtKB-KW"/>
</dbReference>
<evidence type="ECO:0000313" key="2">
    <source>
        <dbReference type="EMBL" id="SFF51035.1"/>
    </source>
</evidence>
<dbReference type="AlphaFoldDB" id="A0A1I2J8G2"/>
<name>A0A1I2J8G2_9BACT</name>
<evidence type="ECO:0000313" key="3">
    <source>
        <dbReference type="Proteomes" id="UP000199513"/>
    </source>
</evidence>
<dbReference type="Pfam" id="PF00535">
    <property type="entry name" value="Glycos_transf_2"/>
    <property type="match status" value="1"/>
</dbReference>
<evidence type="ECO:0000259" key="1">
    <source>
        <dbReference type="Pfam" id="PF00535"/>
    </source>
</evidence>
<protein>
    <submittedName>
        <fullName evidence="2">Glycosyltransferase, GT2 family</fullName>
    </submittedName>
</protein>
<keyword evidence="2" id="KW-0808">Transferase</keyword>
<gene>
    <name evidence="2" type="ORF">SAMN04488541_104423</name>
</gene>
<dbReference type="InterPro" id="IPR029044">
    <property type="entry name" value="Nucleotide-diphossugar_trans"/>
</dbReference>
<accession>A0A1I2J8G2</accession>
<dbReference type="PANTHER" id="PTHR43685">
    <property type="entry name" value="GLYCOSYLTRANSFERASE"/>
    <property type="match status" value="1"/>
</dbReference>
<dbReference type="STRING" id="1003.SAMN04488541_104423"/>
<sequence length="342" mass="39911">MKNKISNFSKNSIFLKEKEKMDKPLVSVIALCYNHAPYVEESLASVLAQTYQPIQLIVVDDASNDESVKIIQQFVNNQNNNEEVKFIRLTENVGNCKAFNIGLAQAEGKYVIDLASDDVLLPHCIESQVNHFEKLGEEYGVVFSDVHLIDEKSKVIGQFYKRDKTGKLLQKVPSGEVYTKVLAKSFISAPSMMIRKKVLEEIGGYDQSLSYEDYDFWARTSKKYKYFFINDILVKKRILKHSHGKAFYLKRNNKHLLSTLKIHEKALAQNQTQEENLALAISVRYHLRLSFFTENFDLVFKFAEILQKMQLLSWKDRFFILLSKYKISVYHLYKLFLRWRES</sequence>
<reference evidence="2 3" key="1">
    <citation type="submission" date="2016-10" db="EMBL/GenBank/DDBJ databases">
        <authorList>
            <person name="de Groot N.N."/>
        </authorList>
    </citation>
    <scope>NUCLEOTIDE SEQUENCE [LARGE SCALE GENOMIC DNA]</scope>
    <source>
        <strain>GEY</strain>
        <strain evidence="3">DSM 9560</strain>
    </source>
</reference>
<keyword evidence="3" id="KW-1185">Reference proteome</keyword>